<dbReference type="GO" id="GO:0070041">
    <property type="term" value="F:rRNA (uridine-C5-)-methyltransferase activity"/>
    <property type="evidence" value="ECO:0007669"/>
    <property type="project" value="TreeGrafter"/>
</dbReference>
<dbReference type="SUPFAM" id="SSF50249">
    <property type="entry name" value="Nucleic acid-binding proteins"/>
    <property type="match status" value="1"/>
</dbReference>
<dbReference type="AlphaFoldDB" id="K9VXJ6"/>
<feature type="binding site" evidence="4">
    <location>
        <position position="414"/>
    </location>
    <ligand>
        <name>S-adenosyl-L-methionine</name>
        <dbReference type="ChEBI" id="CHEBI:59789"/>
    </ligand>
</feature>
<comment type="similarity">
    <text evidence="4">Belongs to the class I-like SAM-binding methyltransferase superfamily. RNA M5U methyltransferase family.</text>
</comment>
<gene>
    <name evidence="7" type="ORF">Cri9333_1796</name>
</gene>
<evidence type="ECO:0000256" key="4">
    <source>
        <dbReference type="PROSITE-ProRule" id="PRU01024"/>
    </source>
</evidence>
<dbReference type="EMBL" id="CP003620">
    <property type="protein sequence ID" value="AFZ12681.1"/>
    <property type="molecule type" value="Genomic_DNA"/>
</dbReference>
<dbReference type="GO" id="GO:0070475">
    <property type="term" value="P:rRNA base methylation"/>
    <property type="evidence" value="ECO:0007669"/>
    <property type="project" value="TreeGrafter"/>
</dbReference>
<reference evidence="7 8" key="1">
    <citation type="submission" date="2012-06" db="EMBL/GenBank/DDBJ databases">
        <title>Finished chromosome of genome of Crinalium epipsammum PCC 9333.</title>
        <authorList>
            <consortium name="US DOE Joint Genome Institute"/>
            <person name="Gugger M."/>
            <person name="Coursin T."/>
            <person name="Rippka R."/>
            <person name="Tandeau De Marsac N."/>
            <person name="Huntemann M."/>
            <person name="Wei C.-L."/>
            <person name="Han J."/>
            <person name="Detter J.C."/>
            <person name="Han C."/>
            <person name="Tapia R."/>
            <person name="Davenport K."/>
            <person name="Daligault H."/>
            <person name="Erkkila T."/>
            <person name="Gu W."/>
            <person name="Munk A.C.C."/>
            <person name="Teshima H."/>
            <person name="Xu Y."/>
            <person name="Chain P."/>
            <person name="Chen A."/>
            <person name="Krypides N."/>
            <person name="Mavromatis K."/>
            <person name="Markowitz V."/>
            <person name="Szeto E."/>
            <person name="Ivanova N."/>
            <person name="Mikhailova N."/>
            <person name="Ovchinnikova G."/>
            <person name="Pagani I."/>
            <person name="Pati A."/>
            <person name="Goodwin L."/>
            <person name="Peters L."/>
            <person name="Pitluck S."/>
            <person name="Woyke T."/>
            <person name="Kerfeld C."/>
        </authorList>
    </citation>
    <scope>NUCLEOTIDE SEQUENCE [LARGE SCALE GENOMIC DNA]</scope>
    <source>
        <strain evidence="7 8">PCC 9333</strain>
    </source>
</reference>
<dbReference type="EC" id="2.1.1.190" evidence="7"/>
<dbReference type="PROSITE" id="PS51687">
    <property type="entry name" value="SAM_MT_RNA_M5U"/>
    <property type="match status" value="1"/>
</dbReference>
<dbReference type="PROSITE" id="PS01230">
    <property type="entry name" value="TRMA_1"/>
    <property type="match status" value="1"/>
</dbReference>
<protein>
    <submittedName>
        <fullName evidence="7">23S rRNA m(5)U-1939 methyltransferase</fullName>
        <ecNumber evidence="7">2.1.1.190</ecNumber>
    </submittedName>
</protein>
<dbReference type="InterPro" id="IPR012340">
    <property type="entry name" value="NA-bd_OB-fold"/>
</dbReference>
<feature type="active site" evidence="5">
    <location>
        <position position="441"/>
    </location>
</feature>
<dbReference type="Proteomes" id="UP000010472">
    <property type="component" value="Chromosome"/>
</dbReference>
<dbReference type="KEGG" id="cep:Cri9333_1796"/>
<dbReference type="CDD" id="cd02440">
    <property type="entry name" value="AdoMet_MTases"/>
    <property type="match status" value="1"/>
</dbReference>
<dbReference type="SUPFAM" id="SSF53335">
    <property type="entry name" value="S-adenosyl-L-methionine-dependent methyltransferases"/>
    <property type="match status" value="1"/>
</dbReference>
<name>K9VXJ6_9CYAN</name>
<sequence>MSLPNLNTINNPGVDRWQQGELVEVLIADLADTGEGVGKLDNRVVFVPDTVTGDRALVRLVRVKPEYAHGKLHKLLELSPHRIRPSCIVADKCGGCQWQHIEYKYQLEAKRNQVIQAIERIGKITAPTVAPALEASSPLGYRNKATYPLGISASGNLQAGYYRKGTHHIVNLNQCPVQDERLNPLLAEVKEDIQRRGWEVYNEEQTQQPQVKKKVLNKKAPQKTTVVGKVRHLSLRIGRRTGEMLLTLVVTDWNLPEVKEQAQDWLNRYPELVGVSLNYNPNNTNVIFGEETRTIAGEAYLTEKFANLEFQLRPDTFFQVYTEQAEALLQVIVEKLNLQGNEVLLDAYCGIGTFTLPLAKHVKQAIGVEIHAGSIEQARLNAEINGITNANFQVGAVEKLLPKLDIQPDIVLIDPPRKGCDRAVLNTLLEMRPRQIVYISCKPATLARDLNILCTQGGYQLTYVQPADFFPQTSHVESAAFLRL</sequence>
<feature type="binding site" evidence="4">
    <location>
        <position position="348"/>
    </location>
    <ligand>
        <name>S-adenosyl-L-methionine</name>
        <dbReference type="ChEBI" id="CHEBI:59789"/>
    </ligand>
</feature>
<keyword evidence="3 4" id="KW-0949">S-adenosyl-L-methionine</keyword>
<organism evidence="7 8">
    <name type="scientific">Crinalium epipsammum PCC 9333</name>
    <dbReference type="NCBI Taxonomy" id="1173022"/>
    <lineage>
        <taxon>Bacteria</taxon>
        <taxon>Bacillati</taxon>
        <taxon>Cyanobacteriota</taxon>
        <taxon>Cyanophyceae</taxon>
        <taxon>Gomontiellales</taxon>
        <taxon>Gomontiellaceae</taxon>
        <taxon>Crinalium</taxon>
    </lineage>
</organism>
<proteinExistence type="inferred from homology"/>
<dbReference type="PANTHER" id="PTHR11061:SF30">
    <property type="entry name" value="TRNA (URACIL(54)-C(5))-METHYLTRANSFERASE"/>
    <property type="match status" value="1"/>
</dbReference>
<dbReference type="STRING" id="1173022.Cri9333_1796"/>
<evidence type="ECO:0000256" key="5">
    <source>
        <dbReference type="PROSITE-ProRule" id="PRU10015"/>
    </source>
</evidence>
<dbReference type="Gene3D" id="2.40.50.1070">
    <property type="match status" value="1"/>
</dbReference>
<keyword evidence="1 4" id="KW-0489">Methyltransferase</keyword>
<dbReference type="PANTHER" id="PTHR11061">
    <property type="entry name" value="RNA M5U METHYLTRANSFERASE"/>
    <property type="match status" value="1"/>
</dbReference>
<dbReference type="PROSITE" id="PS50926">
    <property type="entry name" value="TRAM"/>
    <property type="match status" value="1"/>
</dbReference>
<dbReference type="FunFam" id="3.40.50.150:FF:000009">
    <property type="entry name" value="23S rRNA (Uracil(1939)-C(5))-methyltransferase RlmD"/>
    <property type="match status" value="1"/>
</dbReference>
<dbReference type="Pfam" id="PF05958">
    <property type="entry name" value="tRNA_U5-meth_tr"/>
    <property type="match status" value="1"/>
</dbReference>
<keyword evidence="8" id="KW-1185">Reference proteome</keyword>
<evidence type="ECO:0000259" key="6">
    <source>
        <dbReference type="PROSITE" id="PS50926"/>
    </source>
</evidence>
<evidence type="ECO:0000256" key="2">
    <source>
        <dbReference type="ARBA" id="ARBA00022679"/>
    </source>
</evidence>
<feature type="domain" description="TRAM" evidence="6">
    <location>
        <begin position="16"/>
        <end position="74"/>
    </location>
</feature>
<dbReference type="InterPro" id="IPR029063">
    <property type="entry name" value="SAM-dependent_MTases_sf"/>
</dbReference>
<feature type="binding site" evidence="4">
    <location>
        <position position="319"/>
    </location>
    <ligand>
        <name>S-adenosyl-L-methionine</name>
        <dbReference type="ChEBI" id="CHEBI:59789"/>
    </ligand>
</feature>
<dbReference type="InterPro" id="IPR010280">
    <property type="entry name" value="U5_MeTrfase_fam"/>
</dbReference>
<dbReference type="InterPro" id="IPR002792">
    <property type="entry name" value="TRAM_dom"/>
</dbReference>
<dbReference type="Pfam" id="PF01938">
    <property type="entry name" value="TRAM"/>
    <property type="match status" value="1"/>
</dbReference>
<dbReference type="InterPro" id="IPR030390">
    <property type="entry name" value="MeTrfase_TrmA_AS"/>
</dbReference>
<dbReference type="NCBIfam" id="TIGR00479">
    <property type="entry name" value="rumA"/>
    <property type="match status" value="1"/>
</dbReference>
<evidence type="ECO:0000256" key="1">
    <source>
        <dbReference type="ARBA" id="ARBA00022603"/>
    </source>
</evidence>
<evidence type="ECO:0000313" key="8">
    <source>
        <dbReference type="Proteomes" id="UP000010472"/>
    </source>
</evidence>
<dbReference type="Gene3D" id="3.40.50.150">
    <property type="entry name" value="Vaccinia Virus protein VP39"/>
    <property type="match status" value="1"/>
</dbReference>
<dbReference type="Gene3D" id="2.40.50.140">
    <property type="entry name" value="Nucleic acid-binding proteins"/>
    <property type="match status" value="1"/>
</dbReference>
<keyword evidence="2 4" id="KW-0808">Transferase</keyword>
<dbReference type="HOGENOM" id="CLU_014689_7_0_3"/>
<evidence type="ECO:0000256" key="3">
    <source>
        <dbReference type="ARBA" id="ARBA00022691"/>
    </source>
</evidence>
<feature type="binding site" evidence="4">
    <location>
        <position position="369"/>
    </location>
    <ligand>
        <name>S-adenosyl-L-methionine</name>
        <dbReference type="ChEBI" id="CHEBI:59789"/>
    </ligand>
</feature>
<dbReference type="eggNOG" id="COG2265">
    <property type="taxonomic scope" value="Bacteria"/>
</dbReference>
<dbReference type="RefSeq" id="WP_015202799.1">
    <property type="nucleotide sequence ID" value="NC_019753.1"/>
</dbReference>
<dbReference type="PATRIC" id="fig|1173022.3.peg.1942"/>
<feature type="active site" description="Nucleophile" evidence="4">
    <location>
        <position position="441"/>
    </location>
</feature>
<evidence type="ECO:0000313" key="7">
    <source>
        <dbReference type="EMBL" id="AFZ12681.1"/>
    </source>
</evidence>
<accession>K9VXJ6</accession>